<dbReference type="PANTHER" id="PTHR30118">
    <property type="entry name" value="HTH-TYPE TRANSCRIPTIONAL REGULATOR LEUO-RELATED"/>
    <property type="match status" value="1"/>
</dbReference>
<evidence type="ECO:0000256" key="3">
    <source>
        <dbReference type="ARBA" id="ARBA00023125"/>
    </source>
</evidence>
<dbReference type="RefSeq" id="WP_044836831.1">
    <property type="nucleotide sequence ID" value="NZ_CP059733.1"/>
</dbReference>
<evidence type="ECO:0000313" key="6">
    <source>
        <dbReference type="EMBL" id="WDE07552.1"/>
    </source>
</evidence>
<evidence type="ECO:0000313" key="7">
    <source>
        <dbReference type="Proteomes" id="UP000032352"/>
    </source>
</evidence>
<evidence type="ECO:0000256" key="4">
    <source>
        <dbReference type="ARBA" id="ARBA00023163"/>
    </source>
</evidence>
<accession>A0AAE9Z7A8</accession>
<feature type="domain" description="HTH lysR-type" evidence="5">
    <location>
        <begin position="1"/>
        <end position="58"/>
    </location>
</feature>
<keyword evidence="2" id="KW-0805">Transcription regulation</keyword>
<dbReference type="Gene3D" id="1.10.10.10">
    <property type="entry name" value="Winged helix-like DNA-binding domain superfamily/Winged helix DNA-binding domain"/>
    <property type="match status" value="1"/>
</dbReference>
<dbReference type="InterPro" id="IPR037402">
    <property type="entry name" value="YidZ_PBP2"/>
</dbReference>
<dbReference type="PRINTS" id="PR00039">
    <property type="entry name" value="HTHLYSR"/>
</dbReference>
<keyword evidence="7" id="KW-1185">Reference proteome</keyword>
<dbReference type="PANTHER" id="PTHR30118:SF15">
    <property type="entry name" value="TRANSCRIPTIONAL REGULATORY PROTEIN"/>
    <property type="match status" value="1"/>
</dbReference>
<dbReference type="InterPro" id="IPR036388">
    <property type="entry name" value="WH-like_DNA-bd_sf"/>
</dbReference>
<keyword evidence="3" id="KW-0238">DNA-binding</keyword>
<dbReference type="Gene3D" id="3.40.190.10">
    <property type="entry name" value="Periplasmic binding protein-like II"/>
    <property type="match status" value="2"/>
</dbReference>
<dbReference type="InterPro" id="IPR005119">
    <property type="entry name" value="LysR_subst-bd"/>
</dbReference>
<dbReference type="PROSITE" id="PS50931">
    <property type="entry name" value="HTH_LYSR"/>
    <property type="match status" value="1"/>
</dbReference>
<reference evidence="6 7" key="2">
    <citation type="journal article" date="2022" name="Mar. Drugs">
        <title>Bioassay-Guided Fractionation Leads to the Detection of Cholic Acid Generated by the Rare Thalassomonas sp.</title>
        <authorList>
            <person name="Pheiffer F."/>
            <person name="Schneider Y.K."/>
            <person name="Hansen E.H."/>
            <person name="Andersen J.H."/>
            <person name="Isaksson J."/>
            <person name="Busche T."/>
            <person name="R C."/>
            <person name="Kalinowski J."/>
            <person name="Zyl L.V."/>
            <person name="Trindade M."/>
        </authorList>
    </citation>
    <scope>NUCLEOTIDE SEQUENCE [LARGE SCALE GENOMIC DNA]</scope>
    <source>
        <strain evidence="6 7">XOM25</strain>
    </source>
</reference>
<dbReference type="InterPro" id="IPR050389">
    <property type="entry name" value="LysR-type_TF"/>
</dbReference>
<keyword evidence="4" id="KW-0804">Transcription</keyword>
<name>A0AAE9Z7A8_9GAMM</name>
<protein>
    <submittedName>
        <fullName evidence="6">LysR family transcriptional regulator</fullName>
    </submittedName>
</protein>
<dbReference type="Pfam" id="PF00126">
    <property type="entry name" value="HTH_1"/>
    <property type="match status" value="1"/>
</dbReference>
<dbReference type="GO" id="GO:0003700">
    <property type="term" value="F:DNA-binding transcription factor activity"/>
    <property type="evidence" value="ECO:0007669"/>
    <property type="project" value="InterPro"/>
</dbReference>
<proteinExistence type="inferred from homology"/>
<dbReference type="InterPro" id="IPR036390">
    <property type="entry name" value="WH_DNA-bd_sf"/>
</dbReference>
<sequence>MDLNLFKVFEAIYAQGNITLAARALNLSQPAVSHALAKLRTQFDDPLFTRQGNRMRPTAVAKNVIGEVRQALHQLQVSLQQSRHFDPLNSQKHCNLALHASLEALYLPPLMSALNRQAPNINLTSIRARRREMEHKLACGDVDLAIDVLLPVGESIRHRRMQNDRLVVVAGEGHSVLAQARQLDLATYLKHSHILVSSRVSGPGIEDFELGRLGLQRRVGLRCQQLFSACLVAASSEMLLTLPETAAKVFAAMLAIKVYPLPVDLPGIDVHLYWHLNADKDPANLWLREQLLTAASGTGIRAEPDTAKKTAG</sequence>
<evidence type="ECO:0000256" key="1">
    <source>
        <dbReference type="ARBA" id="ARBA00009437"/>
    </source>
</evidence>
<dbReference type="Proteomes" id="UP000032352">
    <property type="component" value="Chromosome"/>
</dbReference>
<dbReference type="CDD" id="cd08417">
    <property type="entry name" value="PBP2_Nitroaromatics_like"/>
    <property type="match status" value="1"/>
</dbReference>
<evidence type="ECO:0000256" key="2">
    <source>
        <dbReference type="ARBA" id="ARBA00023015"/>
    </source>
</evidence>
<dbReference type="SUPFAM" id="SSF53850">
    <property type="entry name" value="Periplasmic binding protein-like II"/>
    <property type="match status" value="1"/>
</dbReference>
<reference evidence="6 7" key="1">
    <citation type="journal article" date="2015" name="Genome Announc.">
        <title>Draft Genome Sequences of Marine Isolates of Thalassomonas viridans and Thalassomonas actiniarum.</title>
        <authorList>
            <person name="Olonade I."/>
            <person name="van Zyl L.J."/>
            <person name="Trindade M."/>
        </authorList>
    </citation>
    <scope>NUCLEOTIDE SEQUENCE [LARGE SCALE GENOMIC DNA]</scope>
    <source>
        <strain evidence="6 7">XOM25</strain>
    </source>
</reference>
<organism evidence="6 7">
    <name type="scientific">Thalassomonas viridans</name>
    <dbReference type="NCBI Taxonomy" id="137584"/>
    <lineage>
        <taxon>Bacteria</taxon>
        <taxon>Pseudomonadati</taxon>
        <taxon>Pseudomonadota</taxon>
        <taxon>Gammaproteobacteria</taxon>
        <taxon>Alteromonadales</taxon>
        <taxon>Colwelliaceae</taxon>
        <taxon>Thalassomonas</taxon>
    </lineage>
</organism>
<evidence type="ECO:0000259" key="5">
    <source>
        <dbReference type="PROSITE" id="PS50931"/>
    </source>
</evidence>
<dbReference type="SUPFAM" id="SSF46785">
    <property type="entry name" value="Winged helix' DNA-binding domain"/>
    <property type="match status" value="1"/>
</dbReference>
<comment type="similarity">
    <text evidence="1">Belongs to the LysR transcriptional regulatory family.</text>
</comment>
<gene>
    <name evidence="6" type="ORF">SG34_012090</name>
</gene>
<dbReference type="KEGG" id="tvd:SG34_012090"/>
<dbReference type="InterPro" id="IPR000847">
    <property type="entry name" value="LysR_HTH_N"/>
</dbReference>
<dbReference type="Pfam" id="PF03466">
    <property type="entry name" value="LysR_substrate"/>
    <property type="match status" value="1"/>
</dbReference>
<dbReference type="AlphaFoldDB" id="A0AAE9Z7A8"/>
<dbReference type="EMBL" id="CP059733">
    <property type="protein sequence ID" value="WDE07552.1"/>
    <property type="molecule type" value="Genomic_DNA"/>
</dbReference>
<dbReference type="GO" id="GO:0003677">
    <property type="term" value="F:DNA binding"/>
    <property type="evidence" value="ECO:0007669"/>
    <property type="project" value="UniProtKB-KW"/>
</dbReference>